<dbReference type="OrthoDB" id="1077356at2"/>
<evidence type="ECO:0000256" key="1">
    <source>
        <dbReference type="SAM" id="MobiDB-lite"/>
    </source>
</evidence>
<gene>
    <name evidence="2" type="ORF">ST44_10365</name>
</gene>
<dbReference type="STRING" id="1602171.ST44_10365"/>
<name>A0A0D0IS69_9BACT</name>
<feature type="compositionally biased region" description="Basic and acidic residues" evidence="1">
    <location>
        <begin position="252"/>
        <end position="265"/>
    </location>
</feature>
<evidence type="ECO:0000313" key="2">
    <source>
        <dbReference type="EMBL" id="KIP60841.1"/>
    </source>
</evidence>
<protein>
    <submittedName>
        <fullName evidence="2">Uncharacterized protein</fullName>
    </submittedName>
</protein>
<feature type="region of interest" description="Disordered" evidence="1">
    <location>
        <begin position="200"/>
        <end position="225"/>
    </location>
</feature>
<dbReference type="Proteomes" id="UP000032046">
    <property type="component" value="Unassembled WGS sequence"/>
</dbReference>
<dbReference type="AlphaFoldDB" id="A0A0D0IS69"/>
<organism evidence="2 3">
    <name type="scientific">Prevotella pectinovora</name>
    <dbReference type="NCBI Taxonomy" id="1602169"/>
    <lineage>
        <taxon>Bacteria</taxon>
        <taxon>Pseudomonadati</taxon>
        <taxon>Bacteroidota</taxon>
        <taxon>Bacteroidia</taxon>
        <taxon>Bacteroidales</taxon>
        <taxon>Prevotellaceae</taxon>
        <taxon>Prevotella</taxon>
    </lineage>
</organism>
<keyword evidence="3" id="KW-1185">Reference proteome</keyword>
<comment type="caution">
    <text evidence="2">The sequence shown here is derived from an EMBL/GenBank/DDBJ whole genome shotgun (WGS) entry which is preliminary data.</text>
</comment>
<feature type="compositionally biased region" description="Polar residues" evidence="1">
    <location>
        <begin position="270"/>
        <end position="297"/>
    </location>
</feature>
<accession>A0A0D0IS69</accession>
<sequence>MAESSNEKLFRTKVLPIMDKVMADLRHKQLEEIGRHTSSLSFIMAGAAGPDGGMSAQAASLDALRYTGKWNSKHTEDYINMVKAELKKQHVTVTPEIEKMMIDKMIKDEVPKSSIEYIMRKAATNTIFYLPQAMSKSPLENHITEQAEKRYNPSALEKGTGYALGATADFLSMGGFGGGWSSAAKFVGVDVGLNAALDHFGGSTEYTPTGTKVTPEGKKKPDVPLIIAPEYREQYLAEQAKKKTEQAQSTEQKPKPSQKVEEDVRPAPSTEITTETPAPQSTQATEQELPQQTNQSGWTGLLSSFGLNGMSDIGHNLGYILAMLPDMILGAFTGKTKSLGLKDNLMPLASIVAGMFVRNPILKMVLVGMGGLNLLNKAGHEAIDNHKGIGQAQDASAGRVNYKVYPDEPLNPRISQPQIKGNCLIAAIDKVPCTIALTDNVVDAFNQGALPLNTLANAVLAKHDQMRQLASENYEAQQRTETRTLAQR</sequence>
<dbReference type="EMBL" id="JXQK01000075">
    <property type="protein sequence ID" value="KIP60841.1"/>
    <property type="molecule type" value="Genomic_DNA"/>
</dbReference>
<dbReference type="RefSeq" id="WP_042519834.1">
    <property type="nucleotide sequence ID" value="NZ_JXQI01000018.1"/>
</dbReference>
<proteinExistence type="predicted"/>
<reference evidence="2 3" key="1">
    <citation type="submission" date="2015-01" db="EMBL/GenBank/DDBJ databases">
        <title>Comparative genomics of non-oral Prevotella species.</title>
        <authorList>
            <person name="Accetto T."/>
            <person name="Nograsek B."/>
            <person name="Avgustin G."/>
        </authorList>
    </citation>
    <scope>NUCLEOTIDE SEQUENCE [LARGE SCALE GENOMIC DNA]</scope>
    <source>
        <strain evidence="2 3">P5-119</strain>
    </source>
</reference>
<feature type="region of interest" description="Disordered" evidence="1">
    <location>
        <begin position="238"/>
        <end position="297"/>
    </location>
</feature>
<evidence type="ECO:0000313" key="3">
    <source>
        <dbReference type="Proteomes" id="UP000032046"/>
    </source>
</evidence>